<feature type="domain" description="Metallo-beta-lactamase" evidence="1">
    <location>
        <begin position="9"/>
        <end position="71"/>
    </location>
</feature>
<dbReference type="Proteomes" id="UP001322392">
    <property type="component" value="Chromosome"/>
</dbReference>
<dbReference type="InterPro" id="IPR001279">
    <property type="entry name" value="Metallo-B-lactamas"/>
</dbReference>
<dbReference type="SUPFAM" id="SSF56281">
    <property type="entry name" value="Metallo-hydrolase/oxidoreductase"/>
    <property type="match status" value="1"/>
</dbReference>
<sequence length="329" mass="35920">MTAKLTIIDVGHGNAAVLADAGKVVVIDTAGRTHLQRFLDQSELTDIDLVVISHTDADHLAGLINLLSNPKYLVRKLIINPDSIKASTLWEDVRFLIDEQMRDEQLSVEYGISSCSPYQWCTVTDDLSLQVVSPSPAMALSGPGQSMPRDGRKLTSNSVSIVLRVLYKNDPIALLTGDMDRIALDQIVKYSVEVSAKYLVFPHHGGLPGEGSAEMFTSDLLGVVKPDSIIFSNGRVKYNNPNPEIVAAALRLIPAVNILCTQLSKTCCDSPIVRDDYRPHNYSAGNDESFFCAGTVEIDMSTNKINNTSQDAHHAFVNGLPNSLCTKRH</sequence>
<proteinExistence type="predicted"/>
<dbReference type="Pfam" id="PF00753">
    <property type="entry name" value="Lactamase_B"/>
    <property type="match status" value="1"/>
</dbReference>
<dbReference type="RefSeq" id="WP_323986274.1">
    <property type="nucleotide sequence ID" value="NZ_CP139639.1"/>
</dbReference>
<organism evidence="2 3">
    <name type="scientific">Pseudomonas canadensis</name>
    <dbReference type="NCBI Taxonomy" id="915099"/>
    <lineage>
        <taxon>Bacteria</taxon>
        <taxon>Pseudomonadati</taxon>
        <taxon>Pseudomonadota</taxon>
        <taxon>Gammaproteobacteria</taxon>
        <taxon>Pseudomonadales</taxon>
        <taxon>Pseudomonadaceae</taxon>
        <taxon>Pseudomonas</taxon>
    </lineage>
</organism>
<dbReference type="EMBL" id="CP139639">
    <property type="protein sequence ID" value="WRI22518.1"/>
    <property type="molecule type" value="Genomic_DNA"/>
</dbReference>
<dbReference type="PANTHER" id="PTHR30619:SF1">
    <property type="entry name" value="RECOMBINATION PROTEIN 2"/>
    <property type="match status" value="1"/>
</dbReference>
<keyword evidence="3" id="KW-1185">Reference proteome</keyword>
<name>A0ABZ1A1A3_9PSED</name>
<reference evidence="2 3" key="1">
    <citation type="submission" date="2023-12" db="EMBL/GenBank/DDBJ databases">
        <title>First complete genome sequence of Pseudomonas canadensis strain Pcan-CK-23 isolated from homogenized tissues of Zophobas morio larvae.</title>
        <authorList>
            <person name="Kundlacz C."/>
            <person name="Aldeia C."/>
            <person name="Eddoubaji Y."/>
            <person name="Campos-Madueno E.I."/>
            <person name="Endimiani A."/>
        </authorList>
    </citation>
    <scope>NUCLEOTIDE SEQUENCE [LARGE SCALE GENOMIC DNA]</scope>
    <source>
        <strain evidence="2 3">Pcan-CK-23</strain>
    </source>
</reference>
<dbReference type="InterPro" id="IPR036866">
    <property type="entry name" value="RibonucZ/Hydroxyglut_hydro"/>
</dbReference>
<evidence type="ECO:0000259" key="1">
    <source>
        <dbReference type="Pfam" id="PF00753"/>
    </source>
</evidence>
<protein>
    <submittedName>
        <fullName evidence="2">MBL fold metallo-hydrolase</fullName>
    </submittedName>
</protein>
<evidence type="ECO:0000313" key="2">
    <source>
        <dbReference type="EMBL" id="WRI22518.1"/>
    </source>
</evidence>
<dbReference type="Gene3D" id="3.60.15.10">
    <property type="entry name" value="Ribonuclease Z/Hydroxyacylglutathione hydrolase-like"/>
    <property type="match status" value="1"/>
</dbReference>
<evidence type="ECO:0000313" key="3">
    <source>
        <dbReference type="Proteomes" id="UP001322392"/>
    </source>
</evidence>
<accession>A0ABZ1A1A3</accession>
<dbReference type="PANTHER" id="PTHR30619">
    <property type="entry name" value="DNA INTERNALIZATION/COMPETENCE PROTEIN COMEC/REC2"/>
    <property type="match status" value="1"/>
</dbReference>
<dbReference type="InterPro" id="IPR052159">
    <property type="entry name" value="Competence_DNA_uptake"/>
</dbReference>
<gene>
    <name evidence="2" type="ORF">SPL95_18065</name>
</gene>